<protein>
    <recommendedName>
        <fullName evidence="4">Flavoprotein WrbA</fullName>
    </recommendedName>
</protein>
<evidence type="ECO:0000256" key="4">
    <source>
        <dbReference type="ARBA" id="ARBA00029652"/>
    </source>
</evidence>
<evidence type="ECO:0000313" key="9">
    <source>
        <dbReference type="Proteomes" id="UP000622638"/>
    </source>
</evidence>
<dbReference type="AlphaFoldDB" id="A0A6I3T067"/>
<evidence type="ECO:0000313" key="8">
    <source>
        <dbReference type="Proteomes" id="UP000430634"/>
    </source>
</evidence>
<accession>A0A6I3T067</accession>
<keyword evidence="2" id="KW-0285">Flavoprotein</keyword>
<evidence type="ECO:0000259" key="5">
    <source>
        <dbReference type="PROSITE" id="PS50902"/>
    </source>
</evidence>
<reference evidence="9" key="2">
    <citation type="journal article" date="2019" name="Int. J. Syst. Evol. Microbiol.">
        <title>The Global Catalogue of Microorganisms (GCM) 10K type strain sequencing project: providing services to taxonomists for standard genome sequencing and annotation.</title>
        <authorList>
            <consortium name="The Broad Institute Genomics Platform"/>
            <consortium name="The Broad Institute Genome Sequencing Center for Infectious Disease"/>
            <person name="Wu L."/>
            <person name="Ma J."/>
        </authorList>
    </citation>
    <scope>NUCLEOTIDE SEQUENCE [LARGE SCALE GENOMIC DNA]</scope>
    <source>
        <strain evidence="9">CGMCC 1.15931</strain>
    </source>
</reference>
<dbReference type="FunFam" id="3.40.50.360:FF:000001">
    <property type="entry name" value="NAD(P)H dehydrogenase (Quinone) FQR1-like"/>
    <property type="match status" value="1"/>
</dbReference>
<dbReference type="RefSeq" id="WP_155472055.1">
    <property type="nucleotide sequence ID" value="NZ_BMKG01000032.1"/>
</dbReference>
<dbReference type="Pfam" id="PF03358">
    <property type="entry name" value="FMN_red"/>
    <property type="match status" value="1"/>
</dbReference>
<dbReference type="InterPro" id="IPR029039">
    <property type="entry name" value="Flavoprotein-like_sf"/>
</dbReference>
<dbReference type="OrthoDB" id="9801479at2"/>
<dbReference type="NCBIfam" id="TIGR01755">
    <property type="entry name" value="flav_wrbA"/>
    <property type="match status" value="1"/>
</dbReference>
<dbReference type="GO" id="GO:0003955">
    <property type="term" value="F:NAD(P)H dehydrogenase (quinone) activity"/>
    <property type="evidence" value="ECO:0007669"/>
    <property type="project" value="InterPro"/>
</dbReference>
<reference evidence="6" key="4">
    <citation type="submission" date="2024-05" db="EMBL/GenBank/DDBJ databases">
        <authorList>
            <person name="Sun Q."/>
            <person name="Zhou Y."/>
        </authorList>
    </citation>
    <scope>NUCLEOTIDE SEQUENCE</scope>
    <source>
        <strain evidence="6">CGMCC 1.15931</strain>
    </source>
</reference>
<keyword evidence="7" id="KW-0560">Oxidoreductase</keyword>
<dbReference type="EMBL" id="WNKZ01000060">
    <property type="protein sequence ID" value="MTV54769.1"/>
    <property type="molecule type" value="Genomic_DNA"/>
</dbReference>
<dbReference type="Proteomes" id="UP000622638">
    <property type="component" value="Unassembled WGS sequence"/>
</dbReference>
<dbReference type="GO" id="GO:0016020">
    <property type="term" value="C:membrane"/>
    <property type="evidence" value="ECO:0007669"/>
    <property type="project" value="TreeGrafter"/>
</dbReference>
<dbReference type="InterPro" id="IPR005025">
    <property type="entry name" value="FMN_Rdtase-like_dom"/>
</dbReference>
<dbReference type="PANTHER" id="PTHR30546:SF23">
    <property type="entry name" value="FLAVOPROTEIN-LIKE PROTEIN YCP4-RELATED"/>
    <property type="match status" value="1"/>
</dbReference>
<sequence>MNDSNLTILVLYYSRHGSVRKLAELIAQGIESVPGCDARLRTVPAVSTVTEATAPAVPGDGAPYVELEDLEECAALAVGSPTRFGNMSAAMKYFWDGTSSQWLAGSLAGKPACVFTSTGSLHGGQESTLLSMMIPLLHHGLMVMGLPYTQPDLMTTASGGTPYGPSHWSGLDGKKAVTDEEKRLAVAMGKRLAETAVRMNAGLARSA</sequence>
<feature type="domain" description="Flavodoxin-like" evidence="5">
    <location>
        <begin position="8"/>
        <end position="193"/>
    </location>
</feature>
<dbReference type="Gene3D" id="3.40.50.360">
    <property type="match status" value="1"/>
</dbReference>
<comment type="caution">
    <text evidence="7">The sequence shown here is derived from an EMBL/GenBank/DDBJ whole genome shotgun (WGS) entry which is preliminary data.</text>
</comment>
<dbReference type="GO" id="GO:0010181">
    <property type="term" value="F:FMN binding"/>
    <property type="evidence" value="ECO:0007669"/>
    <property type="project" value="InterPro"/>
</dbReference>
<evidence type="ECO:0000256" key="2">
    <source>
        <dbReference type="ARBA" id="ARBA00022630"/>
    </source>
</evidence>
<dbReference type="InterPro" id="IPR010089">
    <property type="entry name" value="Flavoprotein_WrbA-like"/>
</dbReference>
<dbReference type="NCBIfam" id="NF002999">
    <property type="entry name" value="PRK03767.1"/>
    <property type="match status" value="1"/>
</dbReference>
<keyword evidence="3" id="KW-0288">FMN</keyword>
<dbReference type="PROSITE" id="PS50902">
    <property type="entry name" value="FLAVODOXIN_LIKE"/>
    <property type="match status" value="1"/>
</dbReference>
<evidence type="ECO:0000256" key="3">
    <source>
        <dbReference type="ARBA" id="ARBA00022643"/>
    </source>
</evidence>
<dbReference type="Proteomes" id="UP000430634">
    <property type="component" value="Unassembled WGS sequence"/>
</dbReference>
<comment type="similarity">
    <text evidence="1">Belongs to the WrbA family.</text>
</comment>
<dbReference type="EMBL" id="BMKG01000032">
    <property type="protein sequence ID" value="GGC22216.1"/>
    <property type="molecule type" value="Genomic_DNA"/>
</dbReference>
<dbReference type="InterPro" id="IPR008254">
    <property type="entry name" value="Flavodoxin/NO_synth"/>
</dbReference>
<proteinExistence type="inferred from homology"/>
<organism evidence="7 8">
    <name type="scientific">Pseudoduganella buxea</name>
    <dbReference type="NCBI Taxonomy" id="1949069"/>
    <lineage>
        <taxon>Bacteria</taxon>
        <taxon>Pseudomonadati</taxon>
        <taxon>Pseudomonadota</taxon>
        <taxon>Betaproteobacteria</taxon>
        <taxon>Burkholderiales</taxon>
        <taxon>Oxalobacteraceae</taxon>
        <taxon>Telluria group</taxon>
        <taxon>Pseudoduganella</taxon>
    </lineage>
</organism>
<evidence type="ECO:0000313" key="7">
    <source>
        <dbReference type="EMBL" id="MTV54769.1"/>
    </source>
</evidence>
<gene>
    <name evidence="7" type="primary">wrbA</name>
    <name evidence="6" type="ORF">GCM10011572_49630</name>
    <name evidence="7" type="ORF">GM672_18735</name>
</gene>
<reference evidence="7 8" key="3">
    <citation type="submission" date="2019-11" db="EMBL/GenBank/DDBJ databases">
        <title>Type strains purchased from KCTC, JCM and DSMZ.</title>
        <authorList>
            <person name="Lu H."/>
        </authorList>
    </citation>
    <scope>NUCLEOTIDE SEQUENCE [LARGE SCALE GENOMIC DNA]</scope>
    <source>
        <strain evidence="7 8">KCTC 52429</strain>
    </source>
</reference>
<reference evidence="6" key="1">
    <citation type="journal article" date="2014" name="Int. J. Syst. Evol. Microbiol.">
        <title>Complete genome of a new Firmicutes species belonging to the dominant human colonic microbiota ('Ruminococcus bicirculans') reveals two chromosomes and a selective capacity to utilize plant glucans.</title>
        <authorList>
            <consortium name="NISC Comparative Sequencing Program"/>
            <person name="Wegmann U."/>
            <person name="Louis P."/>
            <person name="Goesmann A."/>
            <person name="Henrissat B."/>
            <person name="Duncan S.H."/>
            <person name="Flint H.J."/>
        </authorList>
    </citation>
    <scope>NUCLEOTIDE SEQUENCE</scope>
    <source>
        <strain evidence="6">CGMCC 1.15931</strain>
    </source>
</reference>
<dbReference type="SUPFAM" id="SSF52218">
    <property type="entry name" value="Flavoproteins"/>
    <property type="match status" value="1"/>
</dbReference>
<evidence type="ECO:0000256" key="1">
    <source>
        <dbReference type="ARBA" id="ARBA00006961"/>
    </source>
</evidence>
<dbReference type="PANTHER" id="PTHR30546">
    <property type="entry name" value="FLAVODOXIN-RELATED PROTEIN WRBA-RELATED"/>
    <property type="match status" value="1"/>
</dbReference>
<name>A0A6I3T067_9BURK</name>
<evidence type="ECO:0000313" key="6">
    <source>
        <dbReference type="EMBL" id="GGC22216.1"/>
    </source>
</evidence>
<keyword evidence="9" id="KW-1185">Reference proteome</keyword>